<feature type="compositionally biased region" description="Polar residues" evidence="1">
    <location>
        <begin position="40"/>
        <end position="51"/>
    </location>
</feature>
<dbReference type="GO" id="GO:0005634">
    <property type="term" value="C:nucleus"/>
    <property type="evidence" value="ECO:0007669"/>
    <property type="project" value="TreeGrafter"/>
</dbReference>
<protein>
    <submittedName>
        <fullName evidence="2">Cyclin-U4-3</fullName>
    </submittedName>
</protein>
<reference evidence="2" key="1">
    <citation type="submission" date="2023-01" db="EMBL/GenBank/DDBJ databases">
        <title>The chitinases involved in constricting ring structure development in the nematode-trapping fungus Drechslerella dactyloides.</title>
        <authorList>
            <person name="Wang R."/>
            <person name="Zhang L."/>
            <person name="Tang P."/>
            <person name="Li S."/>
            <person name="Liang L."/>
        </authorList>
    </citation>
    <scope>NUCLEOTIDE SEQUENCE</scope>
    <source>
        <strain evidence="2">YMF1.00031</strain>
    </source>
</reference>
<dbReference type="Proteomes" id="UP001221413">
    <property type="component" value="Unassembled WGS sequence"/>
</dbReference>
<dbReference type="GO" id="GO:0016538">
    <property type="term" value="F:cyclin-dependent protein serine/threonine kinase regulator activity"/>
    <property type="evidence" value="ECO:0007669"/>
    <property type="project" value="TreeGrafter"/>
</dbReference>
<dbReference type="SUPFAM" id="SSF47954">
    <property type="entry name" value="Cyclin-like"/>
    <property type="match status" value="1"/>
</dbReference>
<evidence type="ECO:0000313" key="3">
    <source>
        <dbReference type="Proteomes" id="UP001221413"/>
    </source>
</evidence>
<keyword evidence="3" id="KW-1185">Reference proteome</keyword>
<feature type="compositionally biased region" description="Low complexity" evidence="1">
    <location>
        <begin position="90"/>
        <end position="137"/>
    </location>
</feature>
<dbReference type="Pfam" id="PF08613">
    <property type="entry name" value="Cyclin"/>
    <property type="match status" value="1"/>
</dbReference>
<dbReference type="InterPro" id="IPR013922">
    <property type="entry name" value="Cyclin_PHO80-like"/>
</dbReference>
<sequence>MGTRSQGDQRQRASDIERRITHPGSISLYWGEIKALAGNRKTTPATSNGQGNMARRRGHLRLLPRSVALRNVYAPEKTSSCVMSVHHRNASLTPPDSPATASSPEISSRSPSSGQQSASSRSSFSSAASTSSNALPPASHPSADMESSGPCPTVHFASQTSNPTEDPTSTYDIFKMPPTTALQLLARSMEFLVSCTPESRFQPPAPIKPSVAFSNISSNPSWVNPYPGHRSPVMSPQFQAKSPEPSGFAFTTTCVDNIDGVVVKRKTLSPDPSGTPFSPPSQPLSSPEPFTGKVIAEGVEAMDNMTQYSTITRKFWSKTAPPISVEDYLFRIHRYCPLSTSVYLAASLFLHRLAIKENILPITTLSVHRALVAALRVAAKSIEDCTHSQKLFAKVAGLSEGELSKLEISFCFLTGFDLNVNEAMLRKQSEFLRNQAEMQVKVGTAGLMKRGRLAINDEGDLVFRDRSRSRVRGKSPAPRKVMIDV</sequence>
<feature type="region of interest" description="Disordered" evidence="1">
    <location>
        <begin position="40"/>
        <end position="59"/>
    </location>
</feature>
<dbReference type="InterPro" id="IPR036915">
    <property type="entry name" value="Cyclin-like_sf"/>
</dbReference>
<dbReference type="PANTHER" id="PTHR15615:SF32">
    <property type="entry name" value="PROTEIN KINASE COMPLEX COMPONENT, PUTATIVE (AFU_ORTHOLOGUE AFUA_2G07660)-RELATED"/>
    <property type="match status" value="1"/>
</dbReference>
<evidence type="ECO:0000313" key="2">
    <source>
        <dbReference type="EMBL" id="KAJ6263159.1"/>
    </source>
</evidence>
<dbReference type="CDD" id="cd20558">
    <property type="entry name" value="CYCLIN_ScPCL7-like"/>
    <property type="match status" value="1"/>
</dbReference>
<dbReference type="EMBL" id="JAQGDS010000002">
    <property type="protein sequence ID" value="KAJ6263159.1"/>
    <property type="molecule type" value="Genomic_DNA"/>
</dbReference>
<evidence type="ECO:0000256" key="1">
    <source>
        <dbReference type="SAM" id="MobiDB-lite"/>
    </source>
</evidence>
<feature type="compositionally biased region" description="Polar residues" evidence="1">
    <location>
        <begin position="156"/>
        <end position="171"/>
    </location>
</feature>
<dbReference type="GO" id="GO:0019901">
    <property type="term" value="F:protein kinase binding"/>
    <property type="evidence" value="ECO:0007669"/>
    <property type="project" value="InterPro"/>
</dbReference>
<comment type="caution">
    <text evidence="2">The sequence shown here is derived from an EMBL/GenBank/DDBJ whole genome shotgun (WGS) entry which is preliminary data.</text>
</comment>
<accession>A0AAD6J273</accession>
<organism evidence="2 3">
    <name type="scientific">Drechslerella dactyloides</name>
    <name type="common">Nematode-trapping fungus</name>
    <name type="synonym">Arthrobotrys dactyloides</name>
    <dbReference type="NCBI Taxonomy" id="74499"/>
    <lineage>
        <taxon>Eukaryota</taxon>
        <taxon>Fungi</taxon>
        <taxon>Dikarya</taxon>
        <taxon>Ascomycota</taxon>
        <taxon>Pezizomycotina</taxon>
        <taxon>Orbiliomycetes</taxon>
        <taxon>Orbiliales</taxon>
        <taxon>Orbiliaceae</taxon>
        <taxon>Drechslerella</taxon>
    </lineage>
</organism>
<feature type="region of interest" description="Disordered" evidence="1">
    <location>
        <begin position="267"/>
        <end position="289"/>
    </location>
</feature>
<name>A0AAD6J273_DREDA</name>
<dbReference type="Gene3D" id="1.10.472.10">
    <property type="entry name" value="Cyclin-like"/>
    <property type="match status" value="1"/>
</dbReference>
<dbReference type="GO" id="GO:0000307">
    <property type="term" value="C:cyclin-dependent protein kinase holoenzyme complex"/>
    <property type="evidence" value="ECO:0007669"/>
    <property type="project" value="TreeGrafter"/>
</dbReference>
<feature type="region of interest" description="Disordered" evidence="1">
    <location>
        <begin position="88"/>
        <end position="173"/>
    </location>
</feature>
<dbReference type="AlphaFoldDB" id="A0AAD6J273"/>
<dbReference type="PANTHER" id="PTHR15615">
    <property type="match status" value="1"/>
</dbReference>
<gene>
    <name evidence="2" type="ORF">Dda_1720</name>
</gene>
<proteinExistence type="predicted"/>